<keyword evidence="3" id="KW-1185">Reference proteome</keyword>
<evidence type="ECO:0000256" key="1">
    <source>
        <dbReference type="SAM" id="Coils"/>
    </source>
</evidence>
<organism evidence="2 3">
    <name type="scientific">Coleophoma crateriformis</name>
    <dbReference type="NCBI Taxonomy" id="565419"/>
    <lineage>
        <taxon>Eukaryota</taxon>
        <taxon>Fungi</taxon>
        <taxon>Dikarya</taxon>
        <taxon>Ascomycota</taxon>
        <taxon>Pezizomycotina</taxon>
        <taxon>Leotiomycetes</taxon>
        <taxon>Helotiales</taxon>
        <taxon>Dermateaceae</taxon>
        <taxon>Coleophoma</taxon>
    </lineage>
</organism>
<feature type="coiled-coil region" evidence="1">
    <location>
        <begin position="94"/>
        <end position="124"/>
    </location>
</feature>
<dbReference type="OrthoDB" id="202825at2759"/>
<sequence>MGRHHRSSALSGSSPQLLVKILSKNAARRWHDLQTRSQSLRAYVSPSQIALALAIVRSKPRGEPLRDWIASLRSSAVKCKSRPETESRVYIDRLEFLKVKTRRLEKEKEKLAQENEELREQGLIRGSEQLLKDLAARFATRQSSPGDVRHRGSPNNLQSFMDEIFRGEAEQVNLIEFGEGRARPPSTGFQGLFCLELKQQRDGLVRLAQNPDRSHAVDDLTQRTLKLADQIIHVLNHTASSFVLERHGEDERLAVILPLSFQQMLRCFFSCFEAMNAICDTIVGRQKKGTLICKFVHLFQTVLDQGRTLSLEQAQHDLPIYVHSVRPKKHPRIEIDFSSRSDYIVRGYLRDLIMTILYKISWNVNLGTHRELYEAILTLILKHMAEVLTKLMFEEIVASSIPPSPAEVAQRAAHLESRFLVPILCAALGEGDPQRKDLCLTMLAKTHATPNLSKARRSIQATLTKFITGVDGFGDTLKSLNQLKGTMPDVEVPEMEEFEPQWVMNAVVSLVGFDMVMPGVDDIVSMVR</sequence>
<gene>
    <name evidence="2" type="ORF">BP5796_00447</name>
</gene>
<comment type="caution">
    <text evidence="2">The sequence shown here is derived from an EMBL/GenBank/DDBJ whole genome shotgun (WGS) entry which is preliminary data.</text>
</comment>
<evidence type="ECO:0000313" key="3">
    <source>
        <dbReference type="Proteomes" id="UP000256328"/>
    </source>
</evidence>
<dbReference type="EMBL" id="PDLN01000001">
    <property type="protein sequence ID" value="RDW94684.1"/>
    <property type="molecule type" value="Genomic_DNA"/>
</dbReference>
<reference evidence="2 3" key="1">
    <citation type="journal article" date="2018" name="IMA Fungus">
        <title>IMA Genome-F 9: Draft genome sequence of Annulohypoxylon stygium, Aspergillus mulundensis, Berkeleyomyces basicola (syn. Thielaviopsis basicola), Ceratocystis smalleyi, two Cercospora beticola strains, Coleophoma cylindrospora, Fusarium fracticaudum, Phialophora cf. hyalina, and Morchella septimelata.</title>
        <authorList>
            <person name="Wingfield B.D."/>
            <person name="Bills G.F."/>
            <person name="Dong Y."/>
            <person name="Huang W."/>
            <person name="Nel W.J."/>
            <person name="Swalarsk-Parry B.S."/>
            <person name="Vaghefi N."/>
            <person name="Wilken P.M."/>
            <person name="An Z."/>
            <person name="de Beer Z.W."/>
            <person name="De Vos L."/>
            <person name="Chen L."/>
            <person name="Duong T.A."/>
            <person name="Gao Y."/>
            <person name="Hammerbacher A."/>
            <person name="Kikkert J.R."/>
            <person name="Li Y."/>
            <person name="Li H."/>
            <person name="Li K."/>
            <person name="Li Q."/>
            <person name="Liu X."/>
            <person name="Ma X."/>
            <person name="Naidoo K."/>
            <person name="Pethybridge S.J."/>
            <person name="Sun J."/>
            <person name="Steenkamp E.T."/>
            <person name="van der Nest M.A."/>
            <person name="van Wyk S."/>
            <person name="Wingfield M.J."/>
            <person name="Xiong C."/>
            <person name="Yue Q."/>
            <person name="Zhang X."/>
        </authorList>
    </citation>
    <scope>NUCLEOTIDE SEQUENCE [LARGE SCALE GENOMIC DNA]</scope>
    <source>
        <strain evidence="2 3">BP5796</strain>
    </source>
</reference>
<proteinExistence type="predicted"/>
<name>A0A3D8T838_9HELO</name>
<evidence type="ECO:0000313" key="2">
    <source>
        <dbReference type="EMBL" id="RDW94684.1"/>
    </source>
</evidence>
<keyword evidence="1" id="KW-0175">Coiled coil</keyword>
<accession>A0A3D8T838</accession>
<dbReference type="Proteomes" id="UP000256328">
    <property type="component" value="Unassembled WGS sequence"/>
</dbReference>
<dbReference type="AlphaFoldDB" id="A0A3D8T838"/>
<protein>
    <submittedName>
        <fullName evidence="2">Uncharacterized protein</fullName>
    </submittedName>
</protein>